<dbReference type="SUPFAM" id="SSF53850">
    <property type="entry name" value="Periplasmic binding protein-like II"/>
    <property type="match status" value="1"/>
</dbReference>
<dbReference type="Gene3D" id="3.40.190.10">
    <property type="entry name" value="Periplasmic binding protein-like II"/>
    <property type="match status" value="1"/>
</dbReference>
<accession>A0A2Y9A2J5</accession>
<dbReference type="EMBL" id="UETC01000001">
    <property type="protein sequence ID" value="SSA38086.1"/>
    <property type="molecule type" value="Genomic_DNA"/>
</dbReference>
<dbReference type="Proteomes" id="UP000245839">
    <property type="component" value="Unassembled WGS sequence"/>
</dbReference>
<keyword evidence="4" id="KW-1185">Reference proteome</keyword>
<sequence>MDRYPAAFARSASYEGETMGFPLHAHPQLFLYRADLIDEASETWDDVIRIGKELKETNPEIAPLASITSMTATARTCSSGSTSSGPPAATSSTTTAPRPGPPKRR</sequence>
<evidence type="ECO:0000313" key="5">
    <source>
        <dbReference type="Proteomes" id="UP000251571"/>
    </source>
</evidence>
<dbReference type="RefSeq" id="WP_281271206.1">
    <property type="nucleotide sequence ID" value="NZ_QGDJ01000001.1"/>
</dbReference>
<dbReference type="AlphaFoldDB" id="A0A2Y9A2J5"/>
<evidence type="ECO:0000313" key="3">
    <source>
        <dbReference type="EMBL" id="SSA38086.1"/>
    </source>
</evidence>
<feature type="region of interest" description="Disordered" evidence="1">
    <location>
        <begin position="72"/>
        <end position="105"/>
    </location>
</feature>
<reference evidence="2 4" key="2">
    <citation type="submission" date="2018-03" db="EMBL/GenBank/DDBJ databases">
        <title>Genomic Encyclopedia of Archaeal and Bacterial Type Strains, Phase II (KMG-II): from individual species to whole genera.</title>
        <authorList>
            <person name="Goeker M."/>
        </authorList>
    </citation>
    <scope>NUCLEOTIDE SEQUENCE [LARGE SCALE GENOMIC DNA]</scope>
    <source>
        <strain evidence="2 4">DSM 25227</strain>
    </source>
</reference>
<evidence type="ECO:0000256" key="1">
    <source>
        <dbReference type="SAM" id="MobiDB-lite"/>
    </source>
</evidence>
<evidence type="ECO:0000313" key="2">
    <source>
        <dbReference type="EMBL" id="PWJ21808.1"/>
    </source>
</evidence>
<protein>
    <submittedName>
        <fullName evidence="3">Extracellular solute-binding protein</fullName>
    </submittedName>
</protein>
<reference evidence="3 5" key="1">
    <citation type="submission" date="2016-10" db="EMBL/GenBank/DDBJ databases">
        <authorList>
            <person name="Cai Z."/>
        </authorList>
    </citation>
    <scope>NUCLEOTIDE SEQUENCE [LARGE SCALE GENOMIC DNA]</scope>
    <source>
        <strain evidence="3 5">DSM 25227</strain>
    </source>
</reference>
<dbReference type="Proteomes" id="UP000251571">
    <property type="component" value="Unassembled WGS sequence"/>
</dbReference>
<dbReference type="EMBL" id="QGDJ01000001">
    <property type="protein sequence ID" value="PWJ21808.1"/>
    <property type="molecule type" value="Genomic_DNA"/>
</dbReference>
<gene>
    <name evidence="2" type="ORF">BCF38_101216</name>
    <name evidence="3" type="ORF">SAMN05421539_101216</name>
</gene>
<name>A0A2Y9A2J5_9RHOB</name>
<proteinExistence type="predicted"/>
<feature type="compositionally biased region" description="Low complexity" evidence="1">
    <location>
        <begin position="72"/>
        <end position="97"/>
    </location>
</feature>
<evidence type="ECO:0000313" key="4">
    <source>
        <dbReference type="Proteomes" id="UP000245839"/>
    </source>
</evidence>
<organism evidence="3 5">
    <name type="scientific">Jannaschia seohaensis</name>
    <dbReference type="NCBI Taxonomy" id="475081"/>
    <lineage>
        <taxon>Bacteria</taxon>
        <taxon>Pseudomonadati</taxon>
        <taxon>Pseudomonadota</taxon>
        <taxon>Alphaproteobacteria</taxon>
        <taxon>Rhodobacterales</taxon>
        <taxon>Roseobacteraceae</taxon>
        <taxon>Jannaschia</taxon>
    </lineage>
</organism>